<sequence>MDLDLRNRTALVCGASQGLGFAIAEALAHEGCKVGLIARNAAKLDMHVRNFGAHGLDAMALPADMGDWGQVETALKRFGMPDILVNNSGGPPPVDVTKVDADLWRRQFETMVLNQMRLTEAVLPHMRAQRFGRVLSVASTSIVEPFASLAISNSLRAALAGWMKTLAGQVAGDGVTVNMLLPGSFATERIDSLNAREAEARGVPHAQVVAESSAEIPVGRYGDPKEFGAVAAFLASPKASYVTGQMIRIDGGATRSL</sequence>
<dbReference type="SUPFAM" id="SSF51735">
    <property type="entry name" value="NAD(P)-binding Rossmann-fold domains"/>
    <property type="match status" value="1"/>
</dbReference>
<dbReference type="Gene3D" id="3.40.50.720">
    <property type="entry name" value="NAD(P)-binding Rossmann-like Domain"/>
    <property type="match status" value="1"/>
</dbReference>
<dbReference type="PANTHER" id="PTHR42879:SF6">
    <property type="entry name" value="NADPH-DEPENDENT REDUCTASE BACG"/>
    <property type="match status" value="1"/>
</dbReference>
<dbReference type="InterPro" id="IPR036291">
    <property type="entry name" value="NAD(P)-bd_dom_sf"/>
</dbReference>
<evidence type="ECO:0000313" key="2">
    <source>
        <dbReference type="EMBL" id="PZF75109.1"/>
    </source>
</evidence>
<dbReference type="CDD" id="cd05344">
    <property type="entry name" value="BKR_like_SDR_like"/>
    <property type="match status" value="1"/>
</dbReference>
<dbReference type="InterPro" id="IPR050259">
    <property type="entry name" value="SDR"/>
</dbReference>
<dbReference type="EMBL" id="QKVK01000016">
    <property type="protein sequence ID" value="PZF75109.1"/>
    <property type="molecule type" value="Genomic_DNA"/>
</dbReference>
<dbReference type="PANTHER" id="PTHR42879">
    <property type="entry name" value="3-OXOACYL-(ACYL-CARRIER-PROTEIN) REDUCTASE"/>
    <property type="match status" value="1"/>
</dbReference>
<protein>
    <submittedName>
        <fullName evidence="2">3-oxoacyl-ACP reductase</fullName>
    </submittedName>
</protein>
<dbReference type="Proteomes" id="UP000248795">
    <property type="component" value="Unassembled WGS sequence"/>
</dbReference>
<dbReference type="Pfam" id="PF13561">
    <property type="entry name" value="adh_short_C2"/>
    <property type="match status" value="1"/>
</dbReference>
<dbReference type="PRINTS" id="PR00081">
    <property type="entry name" value="GDHRDH"/>
</dbReference>
<gene>
    <name evidence="2" type="ORF">DK847_19855</name>
</gene>
<dbReference type="InterPro" id="IPR002347">
    <property type="entry name" value="SDR_fam"/>
</dbReference>
<proteinExistence type="inferred from homology"/>
<reference evidence="3" key="1">
    <citation type="submission" date="2018-06" db="EMBL/GenBank/DDBJ databases">
        <title>Aestuariibacter litoralis strain KCTC 52945T.</title>
        <authorList>
            <person name="Li X."/>
            <person name="Salam N."/>
            <person name="Li J.-L."/>
            <person name="Chen Y.-M."/>
            <person name="Yang Z.-W."/>
            <person name="Zhang L.-Y."/>
            <person name="Han M.-X."/>
            <person name="Xiao M."/>
            <person name="Li W.-J."/>
        </authorList>
    </citation>
    <scope>NUCLEOTIDE SEQUENCE [LARGE SCALE GENOMIC DNA]</scope>
    <source>
        <strain evidence="3">KCTC 52945</strain>
    </source>
</reference>
<dbReference type="RefSeq" id="WP_111200290.1">
    <property type="nucleotide sequence ID" value="NZ_QKVK01000016.1"/>
</dbReference>
<name>A0A2W2BFV5_9HYPH</name>
<keyword evidence="3" id="KW-1185">Reference proteome</keyword>
<accession>A0A2W2BFV5</accession>
<evidence type="ECO:0000313" key="3">
    <source>
        <dbReference type="Proteomes" id="UP000248795"/>
    </source>
</evidence>
<comment type="similarity">
    <text evidence="1">Belongs to the short-chain dehydrogenases/reductases (SDR) family.</text>
</comment>
<organism evidence="2 3">
    <name type="scientific">Aestuariivirga litoralis</name>
    <dbReference type="NCBI Taxonomy" id="2650924"/>
    <lineage>
        <taxon>Bacteria</taxon>
        <taxon>Pseudomonadati</taxon>
        <taxon>Pseudomonadota</taxon>
        <taxon>Alphaproteobacteria</taxon>
        <taxon>Hyphomicrobiales</taxon>
        <taxon>Aestuariivirgaceae</taxon>
        <taxon>Aestuariivirga</taxon>
    </lineage>
</organism>
<dbReference type="AlphaFoldDB" id="A0A2W2BFV5"/>
<comment type="caution">
    <text evidence="2">The sequence shown here is derived from an EMBL/GenBank/DDBJ whole genome shotgun (WGS) entry which is preliminary data.</text>
</comment>
<evidence type="ECO:0000256" key="1">
    <source>
        <dbReference type="ARBA" id="ARBA00006484"/>
    </source>
</evidence>